<keyword evidence="2" id="KW-1185">Reference proteome</keyword>
<accession>A0A9W9K121</accession>
<protein>
    <submittedName>
        <fullName evidence="1">Uncharacterized protein</fullName>
    </submittedName>
</protein>
<reference evidence="1" key="2">
    <citation type="journal article" date="2023" name="IMA Fungus">
        <title>Comparative genomic study of the Penicillium genus elucidates a diverse pangenome and 15 lateral gene transfer events.</title>
        <authorList>
            <person name="Petersen C."/>
            <person name="Sorensen T."/>
            <person name="Nielsen M.R."/>
            <person name="Sondergaard T.E."/>
            <person name="Sorensen J.L."/>
            <person name="Fitzpatrick D.A."/>
            <person name="Frisvad J.C."/>
            <person name="Nielsen K.L."/>
        </authorList>
    </citation>
    <scope>NUCLEOTIDE SEQUENCE</scope>
    <source>
        <strain evidence="1">IBT 30761</strain>
    </source>
</reference>
<dbReference type="AlphaFoldDB" id="A0A9W9K121"/>
<organism evidence="1 2">
    <name type="scientific">Penicillium argentinense</name>
    <dbReference type="NCBI Taxonomy" id="1131581"/>
    <lineage>
        <taxon>Eukaryota</taxon>
        <taxon>Fungi</taxon>
        <taxon>Dikarya</taxon>
        <taxon>Ascomycota</taxon>
        <taxon>Pezizomycotina</taxon>
        <taxon>Eurotiomycetes</taxon>
        <taxon>Eurotiomycetidae</taxon>
        <taxon>Eurotiales</taxon>
        <taxon>Aspergillaceae</taxon>
        <taxon>Penicillium</taxon>
    </lineage>
</organism>
<name>A0A9W9K121_9EURO</name>
<reference evidence="1" key="1">
    <citation type="submission" date="2022-11" db="EMBL/GenBank/DDBJ databases">
        <authorList>
            <person name="Petersen C."/>
        </authorList>
    </citation>
    <scope>NUCLEOTIDE SEQUENCE</scope>
    <source>
        <strain evidence="1">IBT 30761</strain>
    </source>
</reference>
<dbReference type="GeneID" id="81359329"/>
<dbReference type="RefSeq" id="XP_056471156.1">
    <property type="nucleotide sequence ID" value="XM_056620350.1"/>
</dbReference>
<comment type="caution">
    <text evidence="1">The sequence shown here is derived from an EMBL/GenBank/DDBJ whole genome shotgun (WGS) entry which is preliminary data.</text>
</comment>
<evidence type="ECO:0000313" key="2">
    <source>
        <dbReference type="Proteomes" id="UP001149074"/>
    </source>
</evidence>
<dbReference type="Proteomes" id="UP001149074">
    <property type="component" value="Unassembled WGS sequence"/>
</dbReference>
<gene>
    <name evidence="1" type="ORF">N7532_007858</name>
</gene>
<dbReference type="EMBL" id="JAPQKI010000009">
    <property type="protein sequence ID" value="KAJ5089174.1"/>
    <property type="molecule type" value="Genomic_DNA"/>
</dbReference>
<evidence type="ECO:0000313" key="1">
    <source>
        <dbReference type="EMBL" id="KAJ5089174.1"/>
    </source>
</evidence>
<proteinExistence type="predicted"/>
<sequence length="320" mass="37112">MSDSDKTGPAWGRLLIEQYFILNWDFSSTENPDQQRSRLVTDFLNLNILPLKWFKIPKDLPAQGFGFRLPTTEEIDIILRPYRCEELRWYAMDPYPDDICPYLLRTYYSTSEDQRAKDDAQMEEWIDTEIFGEEAEWAVLDSEDLFNFGPGPDSWRRIYDILPELAGPLLIQPSRSSDGERIVKRVPEPSDDILKNMYPYFKRDLAIAKENDPGAWLHERDSVIESTGTALQKVATSTYMIIADEEAFQTGKLLVLYLDGFRRVIREARIDGERDDIGSIVGSWMETSDLLEYSTLSERYRVNGDLGRELYQLTEVLADL</sequence>
<dbReference type="OrthoDB" id="4364812at2759"/>